<dbReference type="Gene3D" id="3.30.450.40">
    <property type="match status" value="1"/>
</dbReference>
<protein>
    <submittedName>
        <fullName evidence="6">Uncharacterized protein</fullName>
    </submittedName>
</protein>
<dbReference type="InterPro" id="IPR003661">
    <property type="entry name" value="HisK_dim/P_dom"/>
</dbReference>
<dbReference type="SMART" id="SM00387">
    <property type="entry name" value="HATPase_c"/>
    <property type="match status" value="1"/>
</dbReference>
<dbReference type="PRINTS" id="PR00344">
    <property type="entry name" value="BCTRLSENSOR"/>
</dbReference>
<dbReference type="PANTHER" id="PTHR43719:SF69">
    <property type="entry name" value="HISTIDINE KINASE G7"/>
    <property type="match status" value="1"/>
</dbReference>
<feature type="modified residue" description="4-aspartylphosphate" evidence="2">
    <location>
        <position position="1180"/>
    </location>
</feature>
<dbReference type="InterPro" id="IPR011006">
    <property type="entry name" value="CheY-like_superfamily"/>
</dbReference>
<dbReference type="FunFam" id="3.30.450.40:FF:000083">
    <property type="entry name" value="Sensor histidine kinase/response regulator, putative (AFU_orthologue AFUA_4G00660)"/>
    <property type="match status" value="1"/>
</dbReference>
<dbReference type="PROSITE" id="PS50109">
    <property type="entry name" value="HIS_KIN"/>
    <property type="match status" value="1"/>
</dbReference>
<dbReference type="Gene3D" id="3.30.565.10">
    <property type="entry name" value="Histidine kinase-like ATPase, C-terminal domain"/>
    <property type="match status" value="1"/>
</dbReference>
<evidence type="ECO:0000256" key="1">
    <source>
        <dbReference type="ARBA" id="ARBA00022553"/>
    </source>
</evidence>
<comment type="caution">
    <text evidence="6">The sequence shown here is derived from an EMBL/GenBank/DDBJ whole genome shotgun (WGS) entry which is preliminary data.</text>
</comment>
<feature type="compositionally biased region" description="Pro residues" evidence="3">
    <location>
        <begin position="329"/>
        <end position="338"/>
    </location>
</feature>
<dbReference type="Proteomes" id="UP001320420">
    <property type="component" value="Unassembled WGS sequence"/>
</dbReference>
<dbReference type="CDD" id="cd00082">
    <property type="entry name" value="HisKA"/>
    <property type="match status" value="1"/>
</dbReference>
<dbReference type="CDD" id="cd17546">
    <property type="entry name" value="REC_hyHK_CKI1_RcsC-like"/>
    <property type="match status" value="1"/>
</dbReference>
<dbReference type="Pfam" id="PF00072">
    <property type="entry name" value="Response_reg"/>
    <property type="match status" value="1"/>
</dbReference>
<dbReference type="InterPro" id="IPR036890">
    <property type="entry name" value="HATPase_C_sf"/>
</dbReference>
<evidence type="ECO:0000313" key="7">
    <source>
        <dbReference type="Proteomes" id="UP001320420"/>
    </source>
</evidence>
<feature type="domain" description="Response regulatory" evidence="5">
    <location>
        <begin position="1129"/>
        <end position="1250"/>
    </location>
</feature>
<dbReference type="InterPro" id="IPR003594">
    <property type="entry name" value="HATPase_dom"/>
</dbReference>
<dbReference type="SMART" id="SM00448">
    <property type="entry name" value="REC"/>
    <property type="match status" value="1"/>
</dbReference>
<feature type="region of interest" description="Disordered" evidence="3">
    <location>
        <begin position="323"/>
        <end position="356"/>
    </location>
</feature>
<dbReference type="SUPFAM" id="SSF47384">
    <property type="entry name" value="Homodimeric domain of signal transducing histidine kinase"/>
    <property type="match status" value="1"/>
</dbReference>
<dbReference type="InterPro" id="IPR036097">
    <property type="entry name" value="HisK_dim/P_sf"/>
</dbReference>
<evidence type="ECO:0000256" key="2">
    <source>
        <dbReference type="PROSITE-ProRule" id="PRU00169"/>
    </source>
</evidence>
<evidence type="ECO:0000313" key="6">
    <source>
        <dbReference type="EMBL" id="KAK7756180.1"/>
    </source>
</evidence>
<organism evidence="6 7">
    <name type="scientific">Diatrype stigma</name>
    <dbReference type="NCBI Taxonomy" id="117547"/>
    <lineage>
        <taxon>Eukaryota</taxon>
        <taxon>Fungi</taxon>
        <taxon>Dikarya</taxon>
        <taxon>Ascomycota</taxon>
        <taxon>Pezizomycotina</taxon>
        <taxon>Sordariomycetes</taxon>
        <taxon>Xylariomycetidae</taxon>
        <taxon>Xylariales</taxon>
        <taxon>Diatrypaceae</taxon>
        <taxon>Diatrype</taxon>
    </lineage>
</organism>
<dbReference type="SMART" id="SM00388">
    <property type="entry name" value="HisKA"/>
    <property type="match status" value="1"/>
</dbReference>
<name>A0AAN9UVF1_9PEZI</name>
<gene>
    <name evidence="6" type="ORF">SLS62_001773</name>
</gene>
<keyword evidence="7" id="KW-1185">Reference proteome</keyword>
<dbReference type="SUPFAM" id="SSF52172">
    <property type="entry name" value="CheY-like"/>
    <property type="match status" value="1"/>
</dbReference>
<dbReference type="GO" id="GO:0000155">
    <property type="term" value="F:phosphorelay sensor kinase activity"/>
    <property type="evidence" value="ECO:0007669"/>
    <property type="project" value="InterPro"/>
</dbReference>
<dbReference type="InterPro" id="IPR050956">
    <property type="entry name" value="2C_system_His_kinase"/>
</dbReference>
<dbReference type="PANTHER" id="PTHR43719">
    <property type="entry name" value="TWO-COMPONENT HISTIDINE KINASE"/>
    <property type="match status" value="1"/>
</dbReference>
<evidence type="ECO:0000256" key="3">
    <source>
        <dbReference type="SAM" id="MobiDB-lite"/>
    </source>
</evidence>
<feature type="compositionally biased region" description="Polar residues" evidence="3">
    <location>
        <begin position="343"/>
        <end position="352"/>
    </location>
</feature>
<evidence type="ECO:0000259" key="5">
    <source>
        <dbReference type="PROSITE" id="PS50110"/>
    </source>
</evidence>
<keyword evidence="1 2" id="KW-0597">Phosphoprotein</keyword>
<dbReference type="Pfam" id="PF00512">
    <property type="entry name" value="HisKA"/>
    <property type="match status" value="1"/>
</dbReference>
<dbReference type="Gene3D" id="1.10.287.130">
    <property type="match status" value="1"/>
</dbReference>
<evidence type="ECO:0000259" key="4">
    <source>
        <dbReference type="PROSITE" id="PS50109"/>
    </source>
</evidence>
<reference evidence="6 7" key="1">
    <citation type="submission" date="2024-02" db="EMBL/GenBank/DDBJ databases">
        <title>De novo assembly and annotation of 12 fungi associated with fruit tree decline syndrome in Ontario, Canada.</title>
        <authorList>
            <person name="Sulman M."/>
            <person name="Ellouze W."/>
            <person name="Ilyukhin E."/>
        </authorList>
    </citation>
    <scope>NUCLEOTIDE SEQUENCE [LARGE SCALE GENOMIC DNA]</scope>
    <source>
        <strain evidence="6 7">M11/M66-122</strain>
    </source>
</reference>
<dbReference type="InterPro" id="IPR001789">
    <property type="entry name" value="Sig_transdc_resp-reg_receiver"/>
</dbReference>
<dbReference type="SUPFAM" id="SSF55781">
    <property type="entry name" value="GAF domain-like"/>
    <property type="match status" value="1"/>
</dbReference>
<feature type="domain" description="Histidine kinase" evidence="4">
    <location>
        <begin position="613"/>
        <end position="901"/>
    </location>
</feature>
<dbReference type="InterPro" id="IPR005467">
    <property type="entry name" value="His_kinase_dom"/>
</dbReference>
<feature type="region of interest" description="Disordered" evidence="3">
    <location>
        <begin position="402"/>
        <end position="432"/>
    </location>
</feature>
<dbReference type="InterPro" id="IPR004358">
    <property type="entry name" value="Sig_transdc_His_kin-like_C"/>
</dbReference>
<dbReference type="Pfam" id="PF02518">
    <property type="entry name" value="HATPase_c"/>
    <property type="match status" value="1"/>
</dbReference>
<dbReference type="EMBL" id="JAKJXP020000008">
    <property type="protein sequence ID" value="KAK7756180.1"/>
    <property type="molecule type" value="Genomic_DNA"/>
</dbReference>
<dbReference type="SUPFAM" id="SSF55874">
    <property type="entry name" value="ATPase domain of HSP90 chaperone/DNA topoisomerase II/histidine kinase"/>
    <property type="match status" value="1"/>
</dbReference>
<sequence>MPRHAELARERETFKYATGDGFLLPFILPPPPGLLTLLAEVTDMCSRYKPAAIQGNHRYDWSQSGPPHAVQGCEDGALTAFAQLATFKLNASRAWISVFDRDFQYVVAEATRSLSLDCSDQDQDQLWICGTALPRADCICEHVLDTSRPRKTNIDPEPLHLSVVPDLTKDPRFQSRACMSRISKHRFYAGVPIRSSRGIDIGVLCVLDDEPRPNLDEASVKFMRDLSRIVMEHLEANRFGDAARRNIRMVRGLGSFVEGHSSLWGWMDSNASAFSPKQGAEGDLNPQQQLLQNRASKDEAAPSQSKLTLEDTAIAVVDKAHGTGHAAPIAPPQMPPPAEDISSDPSGSGTTRDPNEDHFLTQVQQVFSKAANIVRESLEVEGVLFLDASVLPFASLKPGVTRKRANSIASNASSSDDEDISQSPDTPEGICNILGFSTTYSSSIDNSPGNKYRVNVPERLLRTLLRRYKSGEIFNFEQDGSLDPGDSDESGEDLPFLQTSVQRTFKDYPAEKTPNEGQAGSRGQNYQHFRANAGRSIIRIIPGARSVAIVPLWDSQKERWFASGIIWTKSPSRSFTRAGEMSYLRAFGTSIMAEVSRINTLISEKAKTDVLESLSHELRSPLHGIVAGGELLRDTQLDTFQQDVLHTLECSGRTLLDVIDHLLDYAKINRFRQSPKTPHDRRALDRRDSFEGSILSKFVDVDLAALTEESIESVYAGHNFQKLHAERLGRHKKSGTPDRKAMQQVDIIKSNGDSGNSRTETDDSLKEQYGGVSVYLDMDANANWLCYTQPGALRRIIMNLFGNSLKYTKRGFIHITLRLEKTSNQATNLHFTIRDSGVGIGDDFLRHRMFTPFSQEDQLTSGTGLGLTVVYRTVGMLKGTINVESKVNVGTTVKVTLPIHATEEPTERDEVFANHVSALSGLRVDISGVDASAEITDRLHAPLHVKHISERRLVETMCRDWLHMEVVRPGQSDIKADLMICSDGFLDEIAARVSAEDILPPTVVICHNAVLAHKRGSSLKPTSRISVAEFVSRPTAPRKMARALITALGLYAQTKQLSIAPLTGDARALPLTQIQSTGTHIINPEVFRTAKNGSDRTKPLLTVSEELPPPRKLKEWNCDIGPTLNETKLYLLVDDNKINLKILTALMGKLNRPYKTATNGLEALEFFSAEPDRYCCILMDISMPIMDGLESTRHIRDLERRLSLKSISIFALTGLASAETQKEAFASGIDIFLTKPVRFNNLAKHLLERGL</sequence>
<dbReference type="PROSITE" id="PS50110">
    <property type="entry name" value="RESPONSE_REGULATORY"/>
    <property type="match status" value="1"/>
</dbReference>
<dbReference type="AlphaFoldDB" id="A0AAN9UVF1"/>
<dbReference type="Gene3D" id="3.40.50.2300">
    <property type="match status" value="1"/>
</dbReference>
<proteinExistence type="predicted"/>
<dbReference type="InterPro" id="IPR029016">
    <property type="entry name" value="GAF-like_dom_sf"/>
</dbReference>
<accession>A0AAN9UVF1</accession>